<dbReference type="GO" id="GO:0016020">
    <property type="term" value="C:membrane"/>
    <property type="evidence" value="ECO:0007669"/>
    <property type="project" value="InterPro"/>
</dbReference>
<comment type="caution">
    <text evidence="5">The sequence shown here is derived from an EMBL/GenBank/DDBJ whole genome shotgun (WGS) entry which is preliminary data.</text>
</comment>
<evidence type="ECO:0000256" key="2">
    <source>
        <dbReference type="ARBA" id="ARBA00022989"/>
    </source>
</evidence>
<name>A0A1R3I8W1_9ROSI</name>
<dbReference type="PANTHER" id="PTHR31218">
    <property type="entry name" value="WAT1-RELATED PROTEIN"/>
    <property type="match status" value="1"/>
</dbReference>
<evidence type="ECO:0000313" key="6">
    <source>
        <dbReference type="Proteomes" id="UP000187203"/>
    </source>
</evidence>
<keyword evidence="2 4" id="KW-1133">Transmembrane helix</keyword>
<proteinExistence type="predicted"/>
<evidence type="ECO:0000313" key="5">
    <source>
        <dbReference type="EMBL" id="OMO78999.1"/>
    </source>
</evidence>
<dbReference type="GO" id="GO:0022857">
    <property type="term" value="F:transmembrane transporter activity"/>
    <property type="evidence" value="ECO:0007669"/>
    <property type="project" value="InterPro"/>
</dbReference>
<evidence type="ECO:0000256" key="4">
    <source>
        <dbReference type="SAM" id="Phobius"/>
    </source>
</evidence>
<gene>
    <name evidence="5" type="ORF">COLO4_24609</name>
</gene>
<dbReference type="Proteomes" id="UP000187203">
    <property type="component" value="Unassembled WGS sequence"/>
</dbReference>
<dbReference type="InterPro" id="IPR030184">
    <property type="entry name" value="WAT1-related"/>
</dbReference>
<keyword evidence="3 4" id="KW-0472">Membrane</keyword>
<dbReference type="OrthoDB" id="1728340at2759"/>
<dbReference type="STRING" id="93759.A0A1R3I8W1"/>
<protein>
    <submittedName>
        <fullName evidence="5">Auxin-induced protein 5NG4</fullName>
    </submittedName>
</protein>
<accession>A0A1R3I8W1</accession>
<evidence type="ECO:0000256" key="3">
    <source>
        <dbReference type="ARBA" id="ARBA00023136"/>
    </source>
</evidence>
<keyword evidence="1 4" id="KW-0812">Transmembrane</keyword>
<feature type="transmembrane region" description="Helical" evidence="4">
    <location>
        <begin position="83"/>
        <end position="103"/>
    </location>
</feature>
<reference evidence="6" key="1">
    <citation type="submission" date="2013-09" db="EMBL/GenBank/DDBJ databases">
        <title>Corchorus olitorius genome sequencing.</title>
        <authorList>
            <person name="Alam M."/>
            <person name="Haque M.S."/>
            <person name="Islam M.S."/>
            <person name="Emdad E.M."/>
            <person name="Islam M.M."/>
            <person name="Ahmed B."/>
            <person name="Halim A."/>
            <person name="Hossen Q.M.M."/>
            <person name="Hossain M.Z."/>
            <person name="Ahmed R."/>
            <person name="Khan M.M."/>
            <person name="Islam R."/>
            <person name="Rashid M.M."/>
            <person name="Khan S.A."/>
            <person name="Rahman M.S."/>
            <person name="Alam M."/>
            <person name="Yahiya A.S."/>
            <person name="Khan M.S."/>
            <person name="Azam M.S."/>
            <person name="Haque T."/>
            <person name="Lashkar M.Z.H."/>
            <person name="Akhand A.I."/>
            <person name="Morshed G."/>
            <person name="Roy S."/>
            <person name="Uddin K.S."/>
            <person name="Rabeya T."/>
            <person name="Hossain A.S."/>
            <person name="Chowdhury A."/>
            <person name="Snigdha A.R."/>
            <person name="Mortoza M.S."/>
            <person name="Matin S.A."/>
            <person name="Hoque S.M.E."/>
            <person name="Islam M.K."/>
            <person name="Roy D.K."/>
            <person name="Haider R."/>
            <person name="Moosa M.M."/>
            <person name="Elias S.M."/>
            <person name="Hasan A.M."/>
            <person name="Jahan S."/>
            <person name="Shafiuddin M."/>
            <person name="Mahmood N."/>
            <person name="Shommy N.S."/>
        </authorList>
    </citation>
    <scope>NUCLEOTIDE SEQUENCE [LARGE SCALE GENOMIC DNA]</scope>
    <source>
        <strain evidence="6">cv. O-4</strain>
    </source>
</reference>
<organism evidence="5 6">
    <name type="scientific">Corchorus olitorius</name>
    <dbReference type="NCBI Taxonomy" id="93759"/>
    <lineage>
        <taxon>Eukaryota</taxon>
        <taxon>Viridiplantae</taxon>
        <taxon>Streptophyta</taxon>
        <taxon>Embryophyta</taxon>
        <taxon>Tracheophyta</taxon>
        <taxon>Spermatophyta</taxon>
        <taxon>Magnoliopsida</taxon>
        <taxon>eudicotyledons</taxon>
        <taxon>Gunneridae</taxon>
        <taxon>Pentapetalae</taxon>
        <taxon>rosids</taxon>
        <taxon>malvids</taxon>
        <taxon>Malvales</taxon>
        <taxon>Malvaceae</taxon>
        <taxon>Grewioideae</taxon>
        <taxon>Apeibeae</taxon>
        <taxon>Corchorus</taxon>
    </lineage>
</organism>
<dbReference type="AlphaFoldDB" id="A0A1R3I8W1"/>
<keyword evidence="6" id="KW-1185">Reference proteome</keyword>
<feature type="transmembrane region" description="Helical" evidence="4">
    <location>
        <begin position="56"/>
        <end position="77"/>
    </location>
</feature>
<feature type="transmembrane region" description="Helical" evidence="4">
    <location>
        <begin position="20"/>
        <end position="44"/>
    </location>
</feature>
<sequence>MLGMVMAEFAQVGLMILSKAAMTHGMSSLIFIFYSNALASLLLLPSFAQIRASSSHFLYSLLVILAWPSWIFGYAGIYYSSPTLATAMLNLVQGLTFILAVGFRFPWGSSSISGSLDSQDITTSDPSMHMQLFEFGQNQQARQVEFPWGKNKALVPSFKAALAYLHVSLSDAD</sequence>
<dbReference type="EMBL" id="AWUE01018676">
    <property type="protein sequence ID" value="OMO78999.1"/>
    <property type="molecule type" value="Genomic_DNA"/>
</dbReference>
<evidence type="ECO:0000256" key="1">
    <source>
        <dbReference type="ARBA" id="ARBA00022692"/>
    </source>
</evidence>